<reference evidence="12 13" key="1">
    <citation type="journal article" date="2020" name="ISME J.">
        <title>Enrichment and physiological characterization of a novel comammox Nitrospira indicates ammonium inhibition of complete nitrification.</title>
        <authorList>
            <person name="Sakoula D."/>
            <person name="Koch H."/>
            <person name="Frank J."/>
            <person name="Jetten M.S.M."/>
            <person name="van Kessel M.A.H.J."/>
            <person name="Lucker S."/>
        </authorList>
    </citation>
    <scope>NUCLEOTIDE SEQUENCE [LARGE SCALE GENOMIC DNA]</scope>
    <source>
        <strain evidence="12">Comreactor17</strain>
    </source>
</reference>
<evidence type="ECO:0000256" key="5">
    <source>
        <dbReference type="ARBA" id="ARBA00022618"/>
    </source>
</evidence>
<dbReference type="PROSITE" id="PS50893">
    <property type="entry name" value="ABC_TRANSPORTER_2"/>
    <property type="match status" value="1"/>
</dbReference>
<dbReference type="PANTHER" id="PTHR24220">
    <property type="entry name" value="IMPORT ATP-BINDING PROTEIN"/>
    <property type="match status" value="1"/>
</dbReference>
<protein>
    <recommendedName>
        <fullName evidence="3 10">Cell division ATP-binding protein FtsE</fullName>
    </recommendedName>
</protein>
<evidence type="ECO:0000313" key="12">
    <source>
        <dbReference type="EMBL" id="QPD03392.1"/>
    </source>
</evidence>
<dbReference type="SUPFAM" id="SSF52540">
    <property type="entry name" value="P-loop containing nucleoside triphosphate hydrolases"/>
    <property type="match status" value="1"/>
</dbReference>
<dbReference type="GO" id="GO:0051301">
    <property type="term" value="P:cell division"/>
    <property type="evidence" value="ECO:0007669"/>
    <property type="project" value="UniProtKB-UniRule"/>
</dbReference>
<comment type="function">
    <text evidence="1">Part of the ABC transporter FtsEX involved in cellular division. Important for assembly or stability of the septal ring.</text>
</comment>
<dbReference type="InterPro" id="IPR027417">
    <property type="entry name" value="P-loop_NTPase"/>
</dbReference>
<dbReference type="AlphaFoldDB" id="A0A7S8IXW1"/>
<evidence type="ECO:0000256" key="9">
    <source>
        <dbReference type="ARBA" id="ARBA00023306"/>
    </source>
</evidence>
<comment type="similarity">
    <text evidence="2 10">Belongs to the ABC transporter superfamily.</text>
</comment>
<dbReference type="FunFam" id="3.40.50.300:FF:000056">
    <property type="entry name" value="Cell division ATP-binding protein FtsE"/>
    <property type="match status" value="1"/>
</dbReference>
<gene>
    <name evidence="10" type="primary">ftsE</name>
    <name evidence="12" type="ORF">Nkreftii_001166</name>
</gene>
<comment type="subunit">
    <text evidence="10">Homodimer. Forms a membrane-associated complex with FtsX.</text>
</comment>
<dbReference type="PROSITE" id="PS00211">
    <property type="entry name" value="ABC_TRANSPORTER_1"/>
    <property type="match status" value="1"/>
</dbReference>
<dbReference type="EMBL" id="CP047423">
    <property type="protein sequence ID" value="QPD03392.1"/>
    <property type="molecule type" value="Genomic_DNA"/>
</dbReference>
<evidence type="ECO:0000256" key="6">
    <source>
        <dbReference type="ARBA" id="ARBA00022741"/>
    </source>
</evidence>
<evidence type="ECO:0000256" key="1">
    <source>
        <dbReference type="ARBA" id="ARBA00002579"/>
    </source>
</evidence>
<sequence>MTVVTLWYGNSVDAIIQLIHVSKWYDRRAALSDVTIEIEKGEFVLLMGPSGAGKSTLLRMLIGEEQPDEGQVFVHGRNVTKLKQSEIPYLRRKVGSVFQDFRLLSKKSVFDNVALPLVVQGVSEKDIRRKVTEALRAVGVDHKKDQSPNSLSAGEQQRVCIARAIVNGPVVLLADEPTGNLDPERTGEIIDLFKLINARGTTVIVATHDPHVMKQINRRALTLVQGVLVQEERLAERVEV</sequence>
<dbReference type="Proteomes" id="UP000593737">
    <property type="component" value="Chromosome"/>
</dbReference>
<dbReference type="Pfam" id="PF00005">
    <property type="entry name" value="ABC_tran"/>
    <property type="match status" value="1"/>
</dbReference>
<evidence type="ECO:0000256" key="4">
    <source>
        <dbReference type="ARBA" id="ARBA00022475"/>
    </source>
</evidence>
<proteinExistence type="inferred from homology"/>
<dbReference type="InterPro" id="IPR005286">
    <property type="entry name" value="Cell_div_FtsE"/>
</dbReference>
<feature type="domain" description="ABC transporter" evidence="11">
    <location>
        <begin position="16"/>
        <end position="240"/>
    </location>
</feature>
<dbReference type="GO" id="GO:0005886">
    <property type="term" value="C:plasma membrane"/>
    <property type="evidence" value="ECO:0007669"/>
    <property type="project" value="UniProtKB-SubCell"/>
</dbReference>
<dbReference type="Gene3D" id="3.40.50.300">
    <property type="entry name" value="P-loop containing nucleotide triphosphate hydrolases"/>
    <property type="match status" value="1"/>
</dbReference>
<evidence type="ECO:0000313" key="13">
    <source>
        <dbReference type="Proteomes" id="UP000593737"/>
    </source>
</evidence>
<evidence type="ECO:0000256" key="10">
    <source>
        <dbReference type="RuleBase" id="RU365094"/>
    </source>
</evidence>
<dbReference type="InterPro" id="IPR015854">
    <property type="entry name" value="ABC_transpr_LolD-like"/>
</dbReference>
<keyword evidence="7 10" id="KW-0067">ATP-binding</keyword>
<dbReference type="NCBIfam" id="TIGR02673">
    <property type="entry name" value="FtsE"/>
    <property type="match status" value="1"/>
</dbReference>
<keyword evidence="9 10" id="KW-0131">Cell cycle</keyword>
<keyword evidence="8 10" id="KW-0472">Membrane</keyword>
<dbReference type="KEGG" id="nkf:Nkreftii_001166"/>
<evidence type="ECO:0000256" key="3">
    <source>
        <dbReference type="ARBA" id="ARBA00020019"/>
    </source>
</evidence>
<accession>A0A7S8IXW1</accession>
<dbReference type="GO" id="GO:0005524">
    <property type="term" value="F:ATP binding"/>
    <property type="evidence" value="ECO:0007669"/>
    <property type="project" value="UniProtKB-UniRule"/>
</dbReference>
<dbReference type="PANTHER" id="PTHR24220:SF470">
    <property type="entry name" value="CELL DIVISION ATP-BINDING PROTEIN FTSE"/>
    <property type="match status" value="1"/>
</dbReference>
<organism evidence="12 13">
    <name type="scientific">Candidatus Nitrospira kreftii</name>
    <dbReference type="NCBI Taxonomy" id="2652173"/>
    <lineage>
        <taxon>Bacteria</taxon>
        <taxon>Pseudomonadati</taxon>
        <taxon>Nitrospirota</taxon>
        <taxon>Nitrospiria</taxon>
        <taxon>Nitrospirales</taxon>
        <taxon>Nitrospiraceae</taxon>
        <taxon>Nitrospira</taxon>
    </lineage>
</organism>
<name>A0A7S8IXW1_9BACT</name>
<comment type="subcellular location">
    <subcellularLocation>
        <location evidence="10">Cell membrane</location>
        <topology evidence="10">Peripheral membrane protein</topology>
        <orientation evidence="10">Cytoplasmic side</orientation>
    </subcellularLocation>
</comment>
<dbReference type="GO" id="GO:0016887">
    <property type="term" value="F:ATP hydrolysis activity"/>
    <property type="evidence" value="ECO:0007669"/>
    <property type="project" value="InterPro"/>
</dbReference>
<evidence type="ECO:0000256" key="2">
    <source>
        <dbReference type="ARBA" id="ARBA00005417"/>
    </source>
</evidence>
<evidence type="ECO:0000256" key="8">
    <source>
        <dbReference type="ARBA" id="ARBA00023136"/>
    </source>
</evidence>
<dbReference type="InterPro" id="IPR003439">
    <property type="entry name" value="ABC_transporter-like_ATP-bd"/>
</dbReference>
<dbReference type="SMART" id="SM00382">
    <property type="entry name" value="AAA"/>
    <property type="match status" value="1"/>
</dbReference>
<keyword evidence="6 10" id="KW-0547">Nucleotide-binding</keyword>
<keyword evidence="5 10" id="KW-0132">Cell division</keyword>
<keyword evidence="4 10" id="KW-1003">Cell membrane</keyword>
<evidence type="ECO:0000256" key="7">
    <source>
        <dbReference type="ARBA" id="ARBA00022840"/>
    </source>
</evidence>
<dbReference type="InterPro" id="IPR003593">
    <property type="entry name" value="AAA+_ATPase"/>
</dbReference>
<dbReference type="GO" id="GO:0022857">
    <property type="term" value="F:transmembrane transporter activity"/>
    <property type="evidence" value="ECO:0007669"/>
    <property type="project" value="TreeGrafter"/>
</dbReference>
<dbReference type="InterPro" id="IPR017871">
    <property type="entry name" value="ABC_transporter-like_CS"/>
</dbReference>
<evidence type="ECO:0000259" key="11">
    <source>
        <dbReference type="PROSITE" id="PS50893"/>
    </source>
</evidence>